<evidence type="ECO:0000256" key="1">
    <source>
        <dbReference type="SAM" id="MobiDB-lite"/>
    </source>
</evidence>
<dbReference type="InterPro" id="IPR035441">
    <property type="entry name" value="TFIIS/LEDGF_dom_sf"/>
</dbReference>
<accession>A0A163M563</accession>
<feature type="compositionally biased region" description="Polar residues" evidence="1">
    <location>
        <begin position="157"/>
        <end position="179"/>
    </location>
</feature>
<evidence type="ECO:0000313" key="3">
    <source>
        <dbReference type="Proteomes" id="UP000078561"/>
    </source>
</evidence>
<name>A0A163M563_ABSGL</name>
<keyword evidence="3" id="KW-1185">Reference proteome</keyword>
<dbReference type="AlphaFoldDB" id="A0A163M563"/>
<gene>
    <name evidence="2" type="primary">ABSGL_07120.1 scaffold 8717</name>
</gene>
<feature type="region of interest" description="Disordered" evidence="1">
    <location>
        <begin position="128"/>
        <end position="147"/>
    </location>
</feature>
<dbReference type="SUPFAM" id="SSF47676">
    <property type="entry name" value="Conserved domain common to transcription factors TFIIS, elongin A, CRSP70"/>
    <property type="match status" value="1"/>
</dbReference>
<evidence type="ECO:0000313" key="2">
    <source>
        <dbReference type="EMBL" id="SAM01379.1"/>
    </source>
</evidence>
<feature type="compositionally biased region" description="Low complexity" evidence="1">
    <location>
        <begin position="130"/>
        <end position="147"/>
    </location>
</feature>
<protein>
    <recommendedName>
        <fullName evidence="4">TFIIS N-terminal domain-containing protein</fullName>
    </recommendedName>
</protein>
<reference evidence="2" key="1">
    <citation type="submission" date="2016-04" db="EMBL/GenBank/DDBJ databases">
        <authorList>
            <person name="Evans L.H."/>
            <person name="Alamgir A."/>
            <person name="Owens N."/>
            <person name="Weber N.D."/>
            <person name="Virtaneva K."/>
            <person name="Barbian K."/>
            <person name="Babar A."/>
            <person name="Rosenke K."/>
        </authorList>
    </citation>
    <scope>NUCLEOTIDE SEQUENCE [LARGE SCALE GENOMIC DNA]</scope>
    <source>
        <strain evidence="2">CBS 101.48</strain>
    </source>
</reference>
<sequence>MTFSRPYHQPARLMETNVDKAAQKSAADLASILDSNWHSTHIVQVIDKLDKQNPPLQTLVKHKLGRLVKKIHRKALEKNDRKVADMTDTVMAKWRQLISPTAPQPKVAKHKQRKLGQTANLQLAIHDKPTTTPSASPTSPSTGQSGTTFETLLQKIGTSPASPSSNSITAKRTFESTTSPKKRVRFVQDSEQITSSFREMHICKEPTLTWYQPRRILIPDACKRPTVTHTTNQSTHHNSCFTSRYYPHTPPYLNDEFAPKKYTRIIPLFELDMSDEEEPCFHHSPDVVDSVPLLTGSLPSSYHPSPPSPSSHLLQAQHYSTYH</sequence>
<dbReference type="Proteomes" id="UP000078561">
    <property type="component" value="Unassembled WGS sequence"/>
</dbReference>
<organism evidence="2">
    <name type="scientific">Absidia glauca</name>
    <name type="common">Pin mould</name>
    <dbReference type="NCBI Taxonomy" id="4829"/>
    <lineage>
        <taxon>Eukaryota</taxon>
        <taxon>Fungi</taxon>
        <taxon>Fungi incertae sedis</taxon>
        <taxon>Mucoromycota</taxon>
        <taxon>Mucoromycotina</taxon>
        <taxon>Mucoromycetes</taxon>
        <taxon>Mucorales</taxon>
        <taxon>Cunninghamellaceae</taxon>
        <taxon>Absidia</taxon>
    </lineage>
</organism>
<proteinExistence type="predicted"/>
<dbReference type="EMBL" id="LT553527">
    <property type="protein sequence ID" value="SAM01379.1"/>
    <property type="molecule type" value="Genomic_DNA"/>
</dbReference>
<feature type="region of interest" description="Disordered" evidence="1">
    <location>
        <begin position="157"/>
        <end position="185"/>
    </location>
</feature>
<dbReference type="OrthoDB" id="10636711at2759"/>
<dbReference type="InParanoid" id="A0A163M563"/>
<evidence type="ECO:0008006" key="4">
    <source>
        <dbReference type="Google" id="ProtNLM"/>
    </source>
</evidence>
<feature type="region of interest" description="Disordered" evidence="1">
    <location>
        <begin position="298"/>
        <end position="323"/>
    </location>
</feature>